<keyword evidence="7" id="KW-1185">Reference proteome</keyword>
<reference evidence="6" key="1">
    <citation type="submission" date="2022-01" db="EMBL/GenBank/DDBJ databases">
        <title>Genome Sequence Resource for Two Populations of Ditylenchus destructor, the Migratory Endoparasitic Phytonematode.</title>
        <authorList>
            <person name="Zhang H."/>
            <person name="Lin R."/>
            <person name="Xie B."/>
        </authorList>
    </citation>
    <scope>NUCLEOTIDE SEQUENCE</scope>
    <source>
        <strain evidence="6">BazhouSP</strain>
    </source>
</reference>
<dbReference type="InterPro" id="IPR001534">
    <property type="entry name" value="Transthyretin-like"/>
</dbReference>
<accession>A0AAD4MQR2</accession>
<evidence type="ECO:0000313" key="7">
    <source>
        <dbReference type="Proteomes" id="UP001201812"/>
    </source>
</evidence>
<comment type="caution">
    <text evidence="6">The sequence shown here is derived from an EMBL/GenBank/DDBJ whole genome shotgun (WGS) entry which is preliminary data.</text>
</comment>
<dbReference type="AlphaFoldDB" id="A0AAD4MQR2"/>
<dbReference type="PANTHER" id="PTHR21700">
    <property type="entry name" value="TRANSTHYRETIN-LIKE FAMILY PROTEIN-RELATED"/>
    <property type="match status" value="1"/>
</dbReference>
<evidence type="ECO:0000256" key="3">
    <source>
        <dbReference type="ARBA" id="ARBA00022525"/>
    </source>
</evidence>
<dbReference type="EMBL" id="JAKKPZ010000090">
    <property type="protein sequence ID" value="KAI1702951.1"/>
    <property type="molecule type" value="Genomic_DNA"/>
</dbReference>
<protein>
    <submittedName>
        <fullName evidence="6">Transthyretin-like family domain-containing protein</fullName>
    </submittedName>
</protein>
<dbReference type="GO" id="GO:0005576">
    <property type="term" value="C:extracellular region"/>
    <property type="evidence" value="ECO:0007669"/>
    <property type="project" value="UniProtKB-SubCell"/>
</dbReference>
<proteinExistence type="inferred from homology"/>
<feature type="chain" id="PRO_5042073371" evidence="5">
    <location>
        <begin position="25"/>
        <end position="148"/>
    </location>
</feature>
<evidence type="ECO:0000256" key="4">
    <source>
        <dbReference type="ARBA" id="ARBA00022729"/>
    </source>
</evidence>
<comment type="subcellular location">
    <subcellularLocation>
        <location evidence="1">Secreted</location>
    </subcellularLocation>
</comment>
<feature type="signal peptide" evidence="5">
    <location>
        <begin position="1"/>
        <end position="24"/>
    </location>
</feature>
<dbReference type="InterPro" id="IPR038479">
    <property type="entry name" value="Transthyretin-like_sf"/>
</dbReference>
<name>A0AAD4MQR2_9BILA</name>
<organism evidence="6 7">
    <name type="scientific">Ditylenchus destructor</name>
    <dbReference type="NCBI Taxonomy" id="166010"/>
    <lineage>
        <taxon>Eukaryota</taxon>
        <taxon>Metazoa</taxon>
        <taxon>Ecdysozoa</taxon>
        <taxon>Nematoda</taxon>
        <taxon>Chromadorea</taxon>
        <taxon>Rhabditida</taxon>
        <taxon>Tylenchina</taxon>
        <taxon>Tylenchomorpha</taxon>
        <taxon>Sphaerularioidea</taxon>
        <taxon>Anguinidae</taxon>
        <taxon>Anguininae</taxon>
        <taxon>Ditylenchus</taxon>
    </lineage>
</organism>
<evidence type="ECO:0000313" key="6">
    <source>
        <dbReference type="EMBL" id="KAI1702951.1"/>
    </source>
</evidence>
<evidence type="ECO:0000256" key="1">
    <source>
        <dbReference type="ARBA" id="ARBA00004613"/>
    </source>
</evidence>
<gene>
    <name evidence="6" type="ORF">DdX_15187</name>
</gene>
<keyword evidence="3" id="KW-0964">Secreted</keyword>
<sequence>MSPKCHYFMLFILILSIYCPQTDGILGFEQSAGVVGQLLCLGQPAKGVLVKLWDDDSGPDLDDILASGNTDELGWYRLEGSTREWGEIEPKINVYHDCANNRKLCQRKFTKDIPKAYISKGKKPLSIYNMGSIELSVAQPGETHDCIH</sequence>
<keyword evidence="4 5" id="KW-0732">Signal</keyword>
<evidence type="ECO:0000256" key="5">
    <source>
        <dbReference type="SAM" id="SignalP"/>
    </source>
</evidence>
<dbReference type="PANTHER" id="PTHR21700:SF3">
    <property type="entry name" value="TRANSTHYRETIN-LIKE PROTEIN 5"/>
    <property type="match status" value="1"/>
</dbReference>
<dbReference type="GO" id="GO:0009986">
    <property type="term" value="C:cell surface"/>
    <property type="evidence" value="ECO:0007669"/>
    <property type="project" value="InterPro"/>
</dbReference>
<evidence type="ECO:0000256" key="2">
    <source>
        <dbReference type="ARBA" id="ARBA00010112"/>
    </source>
</evidence>
<dbReference type="Pfam" id="PF01060">
    <property type="entry name" value="TTR-52"/>
    <property type="match status" value="1"/>
</dbReference>
<dbReference type="Proteomes" id="UP001201812">
    <property type="component" value="Unassembled WGS sequence"/>
</dbReference>
<comment type="similarity">
    <text evidence="2">Belongs to the nematode transthyretin-like family.</text>
</comment>
<dbReference type="Gene3D" id="2.60.40.3330">
    <property type="match status" value="1"/>
</dbReference>